<comment type="subcellular location">
    <subcellularLocation>
        <location evidence="1">Nucleus</location>
    </subcellularLocation>
</comment>
<dbReference type="Gramene" id="Pp3c20_9210V3.3">
    <property type="protein sequence ID" value="Pp3c20_9210V3.3"/>
    <property type="gene ID" value="Pp3c20_9210"/>
</dbReference>
<dbReference type="PROSITE" id="PS51634">
    <property type="entry name" value="CRC"/>
    <property type="match status" value="1"/>
</dbReference>
<dbReference type="GO" id="GO:0005634">
    <property type="term" value="C:nucleus"/>
    <property type="evidence" value="ECO:0000318"/>
    <property type="project" value="GO_Central"/>
</dbReference>
<reference evidence="6" key="3">
    <citation type="submission" date="2020-12" db="UniProtKB">
        <authorList>
            <consortium name="EnsemblPlants"/>
        </authorList>
    </citation>
    <scope>IDENTIFICATION</scope>
</reference>
<reference evidence="6 7" key="1">
    <citation type="journal article" date="2008" name="Science">
        <title>The Physcomitrella genome reveals evolutionary insights into the conquest of land by plants.</title>
        <authorList>
            <person name="Rensing S."/>
            <person name="Lang D."/>
            <person name="Zimmer A."/>
            <person name="Terry A."/>
            <person name="Salamov A."/>
            <person name="Shapiro H."/>
            <person name="Nishiyama T."/>
            <person name="Perroud P.-F."/>
            <person name="Lindquist E."/>
            <person name="Kamisugi Y."/>
            <person name="Tanahashi T."/>
            <person name="Sakakibara K."/>
            <person name="Fujita T."/>
            <person name="Oishi K."/>
            <person name="Shin-I T."/>
            <person name="Kuroki Y."/>
            <person name="Toyoda A."/>
            <person name="Suzuki Y."/>
            <person name="Hashimoto A."/>
            <person name="Yamaguchi K."/>
            <person name="Sugano A."/>
            <person name="Kohara Y."/>
            <person name="Fujiyama A."/>
            <person name="Anterola A."/>
            <person name="Aoki S."/>
            <person name="Ashton N."/>
            <person name="Barbazuk W.B."/>
            <person name="Barker E."/>
            <person name="Bennetzen J."/>
            <person name="Bezanilla M."/>
            <person name="Blankenship R."/>
            <person name="Cho S.H."/>
            <person name="Dutcher S."/>
            <person name="Estelle M."/>
            <person name="Fawcett J.A."/>
            <person name="Gundlach H."/>
            <person name="Hanada K."/>
            <person name="Heyl A."/>
            <person name="Hicks K.A."/>
            <person name="Hugh J."/>
            <person name="Lohr M."/>
            <person name="Mayer K."/>
            <person name="Melkozernov A."/>
            <person name="Murata T."/>
            <person name="Nelson D."/>
            <person name="Pils B."/>
            <person name="Prigge M."/>
            <person name="Reiss B."/>
            <person name="Renner T."/>
            <person name="Rombauts S."/>
            <person name="Rushton P."/>
            <person name="Sanderfoot A."/>
            <person name="Schween G."/>
            <person name="Shiu S.-H."/>
            <person name="Stueber K."/>
            <person name="Theodoulou F.L."/>
            <person name="Tu H."/>
            <person name="Van de Peer Y."/>
            <person name="Verrier P.J."/>
            <person name="Waters E."/>
            <person name="Wood A."/>
            <person name="Yang L."/>
            <person name="Cove D."/>
            <person name="Cuming A."/>
            <person name="Hasebe M."/>
            <person name="Lucas S."/>
            <person name="Mishler D.B."/>
            <person name="Reski R."/>
            <person name="Grigoriev I."/>
            <person name="Quatrano R.S."/>
            <person name="Boore J.L."/>
        </authorList>
    </citation>
    <scope>NUCLEOTIDE SEQUENCE [LARGE SCALE GENOMIC DNA]</scope>
    <source>
        <strain evidence="6 7">cv. Gransden 2004</strain>
    </source>
</reference>
<dbReference type="Proteomes" id="UP000006727">
    <property type="component" value="Chromosome 20"/>
</dbReference>
<keyword evidence="3" id="KW-0539">Nucleus</keyword>
<organism evidence="6 7">
    <name type="scientific">Physcomitrium patens</name>
    <name type="common">Spreading-leaved earth moss</name>
    <name type="synonym">Physcomitrella patens</name>
    <dbReference type="NCBI Taxonomy" id="3218"/>
    <lineage>
        <taxon>Eukaryota</taxon>
        <taxon>Viridiplantae</taxon>
        <taxon>Streptophyta</taxon>
        <taxon>Embryophyta</taxon>
        <taxon>Bryophyta</taxon>
        <taxon>Bryophytina</taxon>
        <taxon>Bryopsida</taxon>
        <taxon>Funariidae</taxon>
        <taxon>Funariales</taxon>
        <taxon>Funariaceae</taxon>
        <taxon>Physcomitrium</taxon>
    </lineage>
</organism>
<name>A0A7I4C6A1_PHYPA</name>
<dbReference type="SMART" id="SM01114">
    <property type="entry name" value="CXC"/>
    <property type="match status" value="2"/>
</dbReference>
<feature type="domain" description="CRC" evidence="5">
    <location>
        <begin position="154"/>
        <end position="277"/>
    </location>
</feature>
<dbReference type="PANTHER" id="PTHR12446:SF34">
    <property type="entry name" value="PROTEIN LIN-54 HOMOLOG"/>
    <property type="match status" value="1"/>
</dbReference>
<dbReference type="EMBL" id="ABEU02000020">
    <property type="status" value="NOT_ANNOTATED_CDS"/>
    <property type="molecule type" value="Genomic_DNA"/>
</dbReference>
<evidence type="ECO:0000313" key="7">
    <source>
        <dbReference type="Proteomes" id="UP000006727"/>
    </source>
</evidence>
<evidence type="ECO:0000256" key="4">
    <source>
        <dbReference type="SAM" id="MobiDB-lite"/>
    </source>
</evidence>
<feature type="region of interest" description="Disordered" evidence="4">
    <location>
        <begin position="118"/>
        <end position="154"/>
    </location>
</feature>
<protein>
    <recommendedName>
        <fullName evidence="5">CRC domain-containing protein</fullName>
    </recommendedName>
</protein>
<dbReference type="GO" id="GO:0006355">
    <property type="term" value="P:regulation of DNA-templated transcription"/>
    <property type="evidence" value="ECO:0000318"/>
    <property type="project" value="GO_Central"/>
</dbReference>
<evidence type="ECO:0000256" key="1">
    <source>
        <dbReference type="ARBA" id="ARBA00004123"/>
    </source>
</evidence>
<evidence type="ECO:0000256" key="2">
    <source>
        <dbReference type="ARBA" id="ARBA00007267"/>
    </source>
</evidence>
<feature type="region of interest" description="Disordered" evidence="4">
    <location>
        <begin position="1"/>
        <end position="43"/>
    </location>
</feature>
<proteinExistence type="inferred from homology"/>
<gene>
    <name evidence="6" type="primary">LOC112272929</name>
</gene>
<dbReference type="InterPro" id="IPR028307">
    <property type="entry name" value="Lin-54_fam"/>
</dbReference>
<dbReference type="FunCoup" id="A0A7I4C6A1">
    <property type="interactions" value="2078"/>
</dbReference>
<dbReference type="RefSeq" id="XP_024356886.1">
    <property type="nucleotide sequence ID" value="XM_024501118.2"/>
</dbReference>
<dbReference type="EnsemblPlants" id="Pp3c20_9210V3.3">
    <property type="protein sequence ID" value="Pp3c20_9210V3.3"/>
    <property type="gene ID" value="Pp3c20_9210"/>
</dbReference>
<sequence length="630" mass="67284">MGDALKSTVMEVSDTSATAASDLHESPPAPTAAPGSVAAGSQPPAALEAFSQQVKSQPLAFTPASPVMPRPVLRSMDVDPSHVIMAVSTPSQTSQVGDHPTRKAVPRQLDFTTMYGGPVGLADNSVRTPQPSLKHESPRQRSRSFDAKDGTPKKCKQCNCKNSRCLKLYCECFASGTYCEGCNCVNCCNNVENEIVRQEAVEATLERNPNAFRPKIFSSPGIRDSGEDVGEHPLAGKHNKGCHCKKSGCLKKYCECFQANILCSENCKCVDCKNFDGSEERRALFQADHNMSVNFMQPLGGSGVLSNSPAYLSPSPLLKKRRTHELVFSGPGLKEQVSVKRTPSLPLQLTSGGGTAPSLSLALSSTIASTPSSQGVSPAVPPAKPMHKSLLAGVVQIEAIHELCKLLVVVSSETQKEILAAKHSLSHTTKIINSETDASLEPAPTAWTVDERNHGQKAEKLFSDRAVTTTGPDDEDADKPQRPMSPGTLALMCDEKEPLFTAPPSPIGGLASEELSTSGSPQIALLHAEQERAILLEFRDCLRRITSVGNRRASRYSNEITHSEMYVLASGQLNQQEGGALRSTRPIVSPGEHGSPSAVGTSSSCTIAFKPSNLGLRLRSPEGPPTRVSQ</sequence>
<evidence type="ECO:0000313" key="6">
    <source>
        <dbReference type="EnsemblPlants" id="Pp3c20_9210V3.3"/>
    </source>
</evidence>
<dbReference type="AlphaFoldDB" id="A0A7I4C6A1"/>
<dbReference type="GeneID" id="112272929"/>
<dbReference type="OrthoDB" id="6283463at2759"/>
<accession>A0A7I4C6A1</accession>
<keyword evidence="7" id="KW-1185">Reference proteome</keyword>
<dbReference type="KEGG" id="ppp:112272929"/>
<dbReference type="Pfam" id="PF03638">
    <property type="entry name" value="TCR"/>
    <property type="match status" value="2"/>
</dbReference>
<comment type="similarity">
    <text evidence="2">Belongs to the lin-54 family.</text>
</comment>
<dbReference type="InterPro" id="IPR033467">
    <property type="entry name" value="Tesmin/TSO1-like_CXC"/>
</dbReference>
<dbReference type="PANTHER" id="PTHR12446">
    <property type="entry name" value="TESMIN/TSO1-RELATED"/>
    <property type="match status" value="1"/>
</dbReference>
<dbReference type="InterPro" id="IPR005172">
    <property type="entry name" value="CRC"/>
</dbReference>
<feature type="region of interest" description="Disordered" evidence="4">
    <location>
        <begin position="453"/>
        <end position="482"/>
    </location>
</feature>
<evidence type="ECO:0000259" key="5">
    <source>
        <dbReference type="PROSITE" id="PS51634"/>
    </source>
</evidence>
<feature type="compositionally biased region" description="Basic and acidic residues" evidence="4">
    <location>
        <begin position="453"/>
        <end position="463"/>
    </location>
</feature>
<feature type="compositionally biased region" description="Basic and acidic residues" evidence="4">
    <location>
        <begin position="133"/>
        <end position="152"/>
    </location>
</feature>
<reference evidence="6 7" key="2">
    <citation type="journal article" date="2018" name="Plant J.">
        <title>The Physcomitrella patens chromosome-scale assembly reveals moss genome structure and evolution.</title>
        <authorList>
            <person name="Lang D."/>
            <person name="Ullrich K.K."/>
            <person name="Murat F."/>
            <person name="Fuchs J."/>
            <person name="Jenkins J."/>
            <person name="Haas F.B."/>
            <person name="Piednoel M."/>
            <person name="Gundlach H."/>
            <person name="Van Bel M."/>
            <person name="Meyberg R."/>
            <person name="Vives C."/>
            <person name="Morata J."/>
            <person name="Symeonidi A."/>
            <person name="Hiss M."/>
            <person name="Muchero W."/>
            <person name="Kamisugi Y."/>
            <person name="Saleh O."/>
            <person name="Blanc G."/>
            <person name="Decker E.L."/>
            <person name="van Gessel N."/>
            <person name="Grimwood J."/>
            <person name="Hayes R.D."/>
            <person name="Graham S.W."/>
            <person name="Gunter L.E."/>
            <person name="McDaniel S.F."/>
            <person name="Hoernstein S.N.W."/>
            <person name="Larsson A."/>
            <person name="Li F.W."/>
            <person name="Perroud P.F."/>
            <person name="Phillips J."/>
            <person name="Ranjan P."/>
            <person name="Rokshar D.S."/>
            <person name="Rothfels C.J."/>
            <person name="Schneider L."/>
            <person name="Shu S."/>
            <person name="Stevenson D.W."/>
            <person name="Thummler F."/>
            <person name="Tillich M."/>
            <person name="Villarreal Aguilar J.C."/>
            <person name="Widiez T."/>
            <person name="Wong G.K."/>
            <person name="Wymore A."/>
            <person name="Zhang Y."/>
            <person name="Zimmer A.D."/>
            <person name="Quatrano R.S."/>
            <person name="Mayer K.F.X."/>
            <person name="Goodstein D."/>
            <person name="Casacuberta J.M."/>
            <person name="Vandepoele K."/>
            <person name="Reski R."/>
            <person name="Cuming A.C."/>
            <person name="Tuskan G.A."/>
            <person name="Maumus F."/>
            <person name="Salse J."/>
            <person name="Schmutz J."/>
            <person name="Rensing S.A."/>
        </authorList>
    </citation>
    <scope>NUCLEOTIDE SEQUENCE [LARGE SCALE GENOMIC DNA]</scope>
    <source>
        <strain evidence="6 7">cv. Gransden 2004</strain>
    </source>
</reference>
<feature type="region of interest" description="Disordered" evidence="4">
    <location>
        <begin position="576"/>
        <end position="604"/>
    </location>
</feature>
<dbReference type="InParanoid" id="A0A7I4C6A1"/>
<evidence type="ECO:0000256" key="3">
    <source>
        <dbReference type="ARBA" id="ARBA00023242"/>
    </source>
</evidence>